<sequence>MIYLYSYILSTGSHCNLCFCLEYVQIYLRKYICISDDDDDESLNISSVSGDSISDVKLKIKRHVEDQTVAQAIVFALIQKQQSPNTNIFIPNILICDTKFYIVMYEPVRDILIWSGEFHLWDQSSPTTLNTTAVITLWMVIHYKLFCCGGEIFEDLSEVKAGFLDQISEEKKTFYEQLKFGVTNFETDTKELGFTSRSHQMSDSFILAKINI</sequence>
<protein>
    <submittedName>
        <fullName evidence="1">Uncharacterized protein</fullName>
    </submittedName>
</protein>
<dbReference type="AlphaFoldDB" id="A0AA89C5W8"/>
<proteinExistence type="predicted"/>
<reference evidence="1" key="1">
    <citation type="submission" date="2019-08" db="EMBL/GenBank/DDBJ databases">
        <title>The improved chromosome-level genome for the pearl oyster Pinctada fucata martensii using PacBio sequencing and Hi-C.</title>
        <authorList>
            <person name="Zheng Z."/>
        </authorList>
    </citation>
    <scope>NUCLEOTIDE SEQUENCE</scope>
    <source>
        <strain evidence="1">ZZ-2019</strain>
        <tissue evidence="1">Adductor muscle</tissue>
    </source>
</reference>
<name>A0AA89C5W8_PINIB</name>
<comment type="caution">
    <text evidence="1">The sequence shown here is derived from an EMBL/GenBank/DDBJ whole genome shotgun (WGS) entry which is preliminary data.</text>
</comment>
<evidence type="ECO:0000313" key="2">
    <source>
        <dbReference type="Proteomes" id="UP001186944"/>
    </source>
</evidence>
<dbReference type="EMBL" id="VSWD01000006">
    <property type="protein sequence ID" value="KAK3100732.1"/>
    <property type="molecule type" value="Genomic_DNA"/>
</dbReference>
<accession>A0AA89C5W8</accession>
<organism evidence="1 2">
    <name type="scientific">Pinctada imbricata</name>
    <name type="common">Atlantic pearl-oyster</name>
    <name type="synonym">Pinctada martensii</name>
    <dbReference type="NCBI Taxonomy" id="66713"/>
    <lineage>
        <taxon>Eukaryota</taxon>
        <taxon>Metazoa</taxon>
        <taxon>Spiralia</taxon>
        <taxon>Lophotrochozoa</taxon>
        <taxon>Mollusca</taxon>
        <taxon>Bivalvia</taxon>
        <taxon>Autobranchia</taxon>
        <taxon>Pteriomorphia</taxon>
        <taxon>Pterioida</taxon>
        <taxon>Pterioidea</taxon>
        <taxon>Pteriidae</taxon>
        <taxon>Pinctada</taxon>
    </lineage>
</organism>
<gene>
    <name evidence="1" type="ORF">FSP39_024374</name>
</gene>
<keyword evidence="2" id="KW-1185">Reference proteome</keyword>
<dbReference type="Proteomes" id="UP001186944">
    <property type="component" value="Unassembled WGS sequence"/>
</dbReference>
<evidence type="ECO:0000313" key="1">
    <source>
        <dbReference type="EMBL" id="KAK3100732.1"/>
    </source>
</evidence>